<dbReference type="InterPro" id="IPR035979">
    <property type="entry name" value="RBD_domain_sf"/>
</dbReference>
<evidence type="ECO:0000256" key="1">
    <source>
        <dbReference type="PROSITE-ProRule" id="PRU00176"/>
    </source>
</evidence>
<evidence type="ECO:0000256" key="2">
    <source>
        <dbReference type="SAM" id="MobiDB-lite"/>
    </source>
</evidence>
<feature type="region of interest" description="Disordered" evidence="2">
    <location>
        <begin position="52"/>
        <end position="72"/>
    </location>
</feature>
<evidence type="ECO:0000259" key="3">
    <source>
        <dbReference type="PROSITE" id="PS50102"/>
    </source>
</evidence>
<gene>
    <name evidence="4" type="ORF">BSTOLATCC_MIC65272</name>
</gene>
<dbReference type="Pfam" id="PF00076">
    <property type="entry name" value="RRM_1"/>
    <property type="match status" value="2"/>
</dbReference>
<feature type="region of interest" description="Disordered" evidence="2">
    <location>
        <begin position="236"/>
        <end position="302"/>
    </location>
</feature>
<feature type="compositionally biased region" description="Low complexity" evidence="2">
    <location>
        <begin position="56"/>
        <end position="69"/>
    </location>
</feature>
<keyword evidence="5" id="KW-1185">Reference proteome</keyword>
<dbReference type="SUPFAM" id="SSF54928">
    <property type="entry name" value="RNA-binding domain, RBD"/>
    <property type="match status" value="2"/>
</dbReference>
<name>A0AAU9KD42_9CILI</name>
<dbReference type="GO" id="GO:0003723">
    <property type="term" value="F:RNA binding"/>
    <property type="evidence" value="ECO:0007669"/>
    <property type="project" value="UniProtKB-UniRule"/>
</dbReference>
<evidence type="ECO:0000313" key="5">
    <source>
        <dbReference type="Proteomes" id="UP001162131"/>
    </source>
</evidence>
<comment type="caution">
    <text evidence="4">The sequence shown here is derived from an EMBL/GenBank/DDBJ whole genome shotgun (WGS) entry which is preliminary data.</text>
</comment>
<protein>
    <recommendedName>
        <fullName evidence="3">RRM domain-containing protein</fullName>
    </recommendedName>
</protein>
<reference evidence="4" key="1">
    <citation type="submission" date="2021-09" db="EMBL/GenBank/DDBJ databases">
        <authorList>
            <consortium name="AG Swart"/>
            <person name="Singh M."/>
            <person name="Singh A."/>
            <person name="Seah K."/>
            <person name="Emmerich C."/>
        </authorList>
    </citation>
    <scope>NUCLEOTIDE SEQUENCE</scope>
    <source>
        <strain evidence="4">ATCC30299</strain>
    </source>
</reference>
<dbReference type="EMBL" id="CAJZBQ010000063">
    <property type="protein sequence ID" value="CAG9335961.1"/>
    <property type="molecule type" value="Genomic_DNA"/>
</dbReference>
<accession>A0AAU9KD42</accession>
<dbReference type="InterPro" id="IPR012677">
    <property type="entry name" value="Nucleotide-bd_a/b_plait_sf"/>
</dbReference>
<dbReference type="AlphaFoldDB" id="A0AAU9KD42"/>
<sequence length="302" mass="34002">MVLFTYAKQLGRAVVLKKASTLLFKPSFVFSACRQFATPLSAFSFRRFNTFSGDNSESSTSEATQTSFSNPDTDLFIGGVDWSATEEDIKGFFKNTGGVVGVRIPKNLEGKSRGFAFVRFENAEKAKAGLQLSGKEFLGRMVRVSKIGEKNESVSCKIFVANISNTISNEMLTQHFSQYGQVLTSKIVTDYEGKPKGFGFIEFAAPEEAKKALSSSGVELDGRALVVNASLPKSKLPRRDSGDRYEKRDFAGRENRYGDSERENRYGDFEREDRGYGRKDNYDRRDYGRRDDREGYGRKRDY</sequence>
<feature type="compositionally biased region" description="Basic and acidic residues" evidence="2">
    <location>
        <begin position="237"/>
        <end position="302"/>
    </location>
</feature>
<feature type="domain" description="RRM" evidence="3">
    <location>
        <begin position="73"/>
        <end position="149"/>
    </location>
</feature>
<dbReference type="Gene3D" id="3.30.70.330">
    <property type="match status" value="2"/>
</dbReference>
<dbReference type="PROSITE" id="PS50102">
    <property type="entry name" value="RRM"/>
    <property type="match status" value="2"/>
</dbReference>
<dbReference type="PANTHER" id="PTHR15241">
    <property type="entry name" value="TRANSFORMER-2-RELATED"/>
    <property type="match status" value="1"/>
</dbReference>
<dbReference type="SMART" id="SM00360">
    <property type="entry name" value="RRM"/>
    <property type="match status" value="2"/>
</dbReference>
<dbReference type="PANTHER" id="PTHR15241:SF304">
    <property type="entry name" value="RRM DOMAIN-CONTAINING PROTEIN"/>
    <property type="match status" value="1"/>
</dbReference>
<proteinExistence type="predicted"/>
<organism evidence="4 5">
    <name type="scientific">Blepharisma stoltei</name>
    <dbReference type="NCBI Taxonomy" id="1481888"/>
    <lineage>
        <taxon>Eukaryota</taxon>
        <taxon>Sar</taxon>
        <taxon>Alveolata</taxon>
        <taxon>Ciliophora</taxon>
        <taxon>Postciliodesmatophora</taxon>
        <taxon>Heterotrichea</taxon>
        <taxon>Heterotrichida</taxon>
        <taxon>Blepharismidae</taxon>
        <taxon>Blepharisma</taxon>
    </lineage>
</organism>
<dbReference type="Proteomes" id="UP001162131">
    <property type="component" value="Unassembled WGS sequence"/>
</dbReference>
<dbReference type="CDD" id="cd00590">
    <property type="entry name" value="RRM_SF"/>
    <property type="match status" value="1"/>
</dbReference>
<dbReference type="InterPro" id="IPR000504">
    <property type="entry name" value="RRM_dom"/>
</dbReference>
<keyword evidence="1" id="KW-0694">RNA-binding</keyword>
<evidence type="ECO:0000313" key="4">
    <source>
        <dbReference type="EMBL" id="CAG9335961.1"/>
    </source>
</evidence>
<feature type="domain" description="RRM" evidence="3">
    <location>
        <begin position="156"/>
        <end position="232"/>
    </location>
</feature>